<accession>A0A7M2YVQ0</accession>
<dbReference type="InterPro" id="IPR006132">
    <property type="entry name" value="Asp/Orn_carbamoyltranf_P-bd"/>
</dbReference>
<feature type="binding site" evidence="7">
    <location>
        <begin position="60"/>
        <end position="63"/>
    </location>
    <ligand>
        <name>carbamoyl phosphate</name>
        <dbReference type="ChEBI" id="CHEBI:58228"/>
    </ligand>
</feature>
<dbReference type="InterPro" id="IPR002292">
    <property type="entry name" value="Orn/put_carbamltrans"/>
</dbReference>
<feature type="binding site" evidence="7">
    <location>
        <position position="169"/>
    </location>
    <ligand>
        <name>L-ornithine</name>
        <dbReference type="ChEBI" id="CHEBI:46911"/>
    </ligand>
</feature>
<evidence type="ECO:0000256" key="4">
    <source>
        <dbReference type="ARBA" id="ARBA00016634"/>
    </source>
</evidence>
<dbReference type="NCBIfam" id="TIGR00658">
    <property type="entry name" value="orni_carb_tr"/>
    <property type="match status" value="1"/>
</dbReference>
<dbReference type="NCBIfam" id="NF001986">
    <property type="entry name" value="PRK00779.1"/>
    <property type="match status" value="1"/>
</dbReference>
<reference evidence="10 11" key="1">
    <citation type="submission" date="2018-07" db="EMBL/GenBank/DDBJ databases">
        <title>High-quality-draft genome sequence of Gaiella occulta.</title>
        <authorList>
            <person name="Severino R."/>
            <person name="Froufe H.J.C."/>
            <person name="Rainey F.A."/>
            <person name="Barroso C."/>
            <person name="Albuquerque L."/>
            <person name="Lobo-Da-Cunha A."/>
            <person name="Da Costa M.S."/>
            <person name="Egas C."/>
        </authorList>
    </citation>
    <scope>NUCLEOTIDE SEQUENCE [LARGE SCALE GENOMIC DNA]</scope>
    <source>
        <strain evidence="10 11">F2-233</strain>
    </source>
</reference>
<evidence type="ECO:0000256" key="5">
    <source>
        <dbReference type="ARBA" id="ARBA00022679"/>
    </source>
</evidence>
<comment type="catalytic activity">
    <reaction evidence="6 7">
        <text>carbamoyl phosphate + L-ornithine = L-citrulline + phosphate + H(+)</text>
        <dbReference type="Rhea" id="RHEA:19513"/>
        <dbReference type="ChEBI" id="CHEBI:15378"/>
        <dbReference type="ChEBI" id="CHEBI:43474"/>
        <dbReference type="ChEBI" id="CHEBI:46911"/>
        <dbReference type="ChEBI" id="CHEBI:57743"/>
        <dbReference type="ChEBI" id="CHEBI:58228"/>
        <dbReference type="EC" id="2.1.3.3"/>
    </reaction>
</comment>
<dbReference type="FunFam" id="3.40.50.1370:FF:000008">
    <property type="entry name" value="Ornithine carbamoyltransferase"/>
    <property type="match status" value="1"/>
</dbReference>
<dbReference type="InterPro" id="IPR006130">
    <property type="entry name" value="Asp/Orn_carbamoylTrfase"/>
</dbReference>
<evidence type="ECO:0000259" key="9">
    <source>
        <dbReference type="Pfam" id="PF02729"/>
    </source>
</evidence>
<proteinExistence type="inferred from homology"/>
<dbReference type="GO" id="GO:0019240">
    <property type="term" value="P:citrulline biosynthetic process"/>
    <property type="evidence" value="ECO:0007669"/>
    <property type="project" value="TreeGrafter"/>
</dbReference>
<comment type="caution">
    <text evidence="10">The sequence shown here is derived from an EMBL/GenBank/DDBJ whole genome shotgun (WGS) entry which is preliminary data.</text>
</comment>
<dbReference type="Pfam" id="PF00185">
    <property type="entry name" value="OTCace"/>
    <property type="match status" value="1"/>
</dbReference>
<evidence type="ECO:0000259" key="8">
    <source>
        <dbReference type="Pfam" id="PF00185"/>
    </source>
</evidence>
<dbReference type="InterPro" id="IPR036901">
    <property type="entry name" value="Asp/Orn_carbamoylTrfase_sf"/>
</dbReference>
<keyword evidence="11" id="KW-1185">Reference proteome</keyword>
<dbReference type="GO" id="GO:0016597">
    <property type="term" value="F:amino acid binding"/>
    <property type="evidence" value="ECO:0007669"/>
    <property type="project" value="InterPro"/>
</dbReference>
<feature type="domain" description="Aspartate/ornithine carbamoyltransferase carbamoyl-P binding" evidence="9">
    <location>
        <begin position="11"/>
        <end position="151"/>
    </location>
</feature>
<keyword evidence="5 7" id="KW-0808">Transferase</keyword>
<dbReference type="PANTHER" id="PTHR45753">
    <property type="entry name" value="ORNITHINE CARBAMOYLTRANSFERASE, MITOCHONDRIAL"/>
    <property type="match status" value="1"/>
</dbReference>
<dbReference type="InterPro" id="IPR024904">
    <property type="entry name" value="OTCase_ArgI"/>
</dbReference>
<evidence type="ECO:0000256" key="2">
    <source>
        <dbReference type="ARBA" id="ARBA00007805"/>
    </source>
</evidence>
<evidence type="ECO:0000256" key="6">
    <source>
        <dbReference type="ARBA" id="ARBA00048772"/>
    </source>
</evidence>
<dbReference type="AlphaFoldDB" id="A0A7M2YVQ0"/>
<feature type="binding site" evidence="7">
    <location>
        <position position="233"/>
    </location>
    <ligand>
        <name>L-ornithine</name>
        <dbReference type="ChEBI" id="CHEBI:46911"/>
    </ligand>
</feature>
<feature type="binding site" evidence="7">
    <location>
        <begin position="237"/>
        <end position="238"/>
    </location>
    <ligand>
        <name>L-ornithine</name>
        <dbReference type="ChEBI" id="CHEBI:46911"/>
    </ligand>
</feature>
<dbReference type="EMBL" id="QQZY01000006">
    <property type="protein sequence ID" value="RDI73964.1"/>
    <property type="molecule type" value="Genomic_DNA"/>
</dbReference>
<feature type="binding site" evidence="7">
    <location>
        <position position="301"/>
    </location>
    <ligand>
        <name>carbamoyl phosphate</name>
        <dbReference type="ChEBI" id="CHEBI:58228"/>
    </ligand>
</feature>
<evidence type="ECO:0000313" key="10">
    <source>
        <dbReference type="EMBL" id="RDI73964.1"/>
    </source>
</evidence>
<comment type="similarity">
    <text evidence="2 7">Belongs to the aspartate/ornithine carbamoyltransferase superfamily. OTCase family.</text>
</comment>
<dbReference type="HAMAP" id="MF_01109">
    <property type="entry name" value="OTCase"/>
    <property type="match status" value="1"/>
</dbReference>
<dbReference type="Proteomes" id="UP000254134">
    <property type="component" value="Unassembled WGS sequence"/>
</dbReference>
<comment type="pathway">
    <text evidence="1">Amino-acid biosynthesis; L-arginine biosynthesis; L-arginine from L-ornithine and carbamoyl phosphate: step 1/3.</text>
</comment>
<evidence type="ECO:0000256" key="1">
    <source>
        <dbReference type="ARBA" id="ARBA00004975"/>
    </source>
</evidence>
<reference evidence="11" key="2">
    <citation type="journal article" date="2019" name="MicrobiologyOpen">
        <title>High-quality draft genome sequence of Gaiella occulta isolated from a 150 meter deep mineral water borehole and comparison with the genome sequences of other deep-branching lineages of the phylum Actinobacteria.</title>
        <authorList>
            <person name="Severino R."/>
            <person name="Froufe H.J.C."/>
            <person name="Barroso C."/>
            <person name="Albuquerque L."/>
            <person name="Lobo-da-Cunha A."/>
            <person name="da Costa M.S."/>
            <person name="Egas C."/>
        </authorList>
    </citation>
    <scope>NUCLEOTIDE SEQUENCE [LARGE SCALE GENOMIC DNA]</scope>
    <source>
        <strain evidence="11">F2-233</strain>
    </source>
</reference>
<evidence type="ECO:0000313" key="11">
    <source>
        <dbReference type="Proteomes" id="UP000254134"/>
    </source>
</evidence>
<feature type="binding site" evidence="7">
    <location>
        <position position="111"/>
    </location>
    <ligand>
        <name>carbamoyl phosphate</name>
        <dbReference type="ChEBI" id="CHEBI:58228"/>
    </ligand>
</feature>
<dbReference type="GO" id="GO:0005737">
    <property type="term" value="C:cytoplasm"/>
    <property type="evidence" value="ECO:0007669"/>
    <property type="project" value="UniProtKB-SubCell"/>
</dbReference>
<evidence type="ECO:0000256" key="3">
    <source>
        <dbReference type="ARBA" id="ARBA00013007"/>
    </source>
</evidence>
<dbReference type="PRINTS" id="PR00102">
    <property type="entry name" value="OTCASE"/>
</dbReference>
<dbReference type="InterPro" id="IPR006131">
    <property type="entry name" value="Asp_carbamoyltransf_Asp/Orn-bd"/>
</dbReference>
<dbReference type="SUPFAM" id="SSF53671">
    <property type="entry name" value="Aspartate/ornithine carbamoyltransferase"/>
    <property type="match status" value="1"/>
</dbReference>
<dbReference type="GO" id="GO:0004585">
    <property type="term" value="F:ornithine carbamoyltransferase activity"/>
    <property type="evidence" value="ECO:0007669"/>
    <property type="project" value="UniProtKB-UniRule"/>
</dbReference>
<dbReference type="GO" id="GO:0042450">
    <property type="term" value="P:L-arginine biosynthetic process via ornithine"/>
    <property type="evidence" value="ECO:0007669"/>
    <property type="project" value="UniProtKB-UniRule"/>
</dbReference>
<feature type="binding site" evidence="7">
    <location>
        <begin position="273"/>
        <end position="274"/>
    </location>
    <ligand>
        <name>carbamoyl phosphate</name>
        <dbReference type="ChEBI" id="CHEBI:58228"/>
    </ligand>
</feature>
<gene>
    <name evidence="10" type="ORF">Gocc_2528</name>
</gene>
<dbReference type="OrthoDB" id="9802587at2"/>
<feature type="binding site" evidence="7">
    <location>
        <begin position="138"/>
        <end position="141"/>
    </location>
    <ligand>
        <name>carbamoyl phosphate</name>
        <dbReference type="ChEBI" id="CHEBI:58228"/>
    </ligand>
</feature>
<organism evidence="10 11">
    <name type="scientific">Gaiella occulta</name>
    <dbReference type="NCBI Taxonomy" id="1002870"/>
    <lineage>
        <taxon>Bacteria</taxon>
        <taxon>Bacillati</taxon>
        <taxon>Actinomycetota</taxon>
        <taxon>Thermoleophilia</taxon>
        <taxon>Gaiellales</taxon>
        <taxon>Gaiellaceae</taxon>
        <taxon>Gaiella</taxon>
    </lineage>
</organism>
<dbReference type="PROSITE" id="PS00097">
    <property type="entry name" value="CARBAMOYLTRANSFERASE"/>
    <property type="match status" value="1"/>
</dbReference>
<dbReference type="Gene3D" id="3.40.50.1370">
    <property type="entry name" value="Aspartate/ornithine carbamoyltransferase"/>
    <property type="match status" value="2"/>
</dbReference>
<dbReference type="Pfam" id="PF02729">
    <property type="entry name" value="OTCace_N"/>
    <property type="match status" value="1"/>
</dbReference>
<dbReference type="PANTHER" id="PTHR45753:SF3">
    <property type="entry name" value="ORNITHINE TRANSCARBAMYLASE, MITOCHONDRIAL"/>
    <property type="match status" value="1"/>
</dbReference>
<name>A0A7M2YVQ0_9ACTN</name>
<keyword evidence="7" id="KW-0963">Cytoplasm</keyword>
<protein>
    <recommendedName>
        <fullName evidence="4 7">Ornithine carbamoyltransferase</fullName>
        <shortName evidence="7">OTCase</shortName>
        <ecNumber evidence="3 7">2.1.3.3</ecNumber>
    </recommendedName>
</protein>
<feature type="binding site" evidence="7">
    <location>
        <position position="87"/>
    </location>
    <ligand>
        <name>carbamoyl phosphate</name>
        <dbReference type="ChEBI" id="CHEBI:58228"/>
    </ligand>
</feature>
<evidence type="ECO:0000256" key="7">
    <source>
        <dbReference type="HAMAP-Rule" id="MF_01109"/>
    </source>
</evidence>
<dbReference type="PRINTS" id="PR00100">
    <property type="entry name" value="AOTCASE"/>
</dbReference>
<dbReference type="RefSeq" id="WP_114796929.1">
    <property type="nucleotide sequence ID" value="NZ_QQZY01000006.1"/>
</dbReference>
<comment type="subcellular location">
    <subcellularLocation>
        <location evidence="7">Cytoplasm</location>
    </subcellularLocation>
</comment>
<feature type="domain" description="Aspartate/ornithine carbamoyltransferase Asp/Orn-binding" evidence="8">
    <location>
        <begin position="157"/>
        <end position="311"/>
    </location>
</feature>
<dbReference type="EC" id="2.1.3.3" evidence="3 7"/>
<sequence>MAGIPDTLKGRSYTRVSDWSREELRTALDLADELKQERVRRKELRVLPGRTIGLIFHKPSTRTRVGFEVGIAELGGMALYLPAADLQLARGESYRDTALVLSRFLSALMIRTFDQAEVDEFATYASIPVINGLTDLAHPLQALADAMTIRERFGRLEGIRLAYLGDGNNVCHSLLRLGGRFGMHVTAACPPGYEPDAGIVAAARADAEAAGGSVRVVGDPLEGAEQADVLYTDVWTSMGQEAEREQRRRDLERFRLDGELLSVAAPEAIAMHCLPAHVGEEIAEDVLYGPRSLVWDQAENRLHTQKAVMALVIR</sequence>